<accession>A0A8K0JRA1</accession>
<gene>
    <name evidence="2" type="ORF">FFLO_00522</name>
</gene>
<evidence type="ECO:0000313" key="2">
    <source>
        <dbReference type="EMBL" id="KAG7571506.1"/>
    </source>
</evidence>
<feature type="transmembrane region" description="Helical" evidence="1">
    <location>
        <begin position="25"/>
        <end position="53"/>
    </location>
</feature>
<dbReference type="AlphaFoldDB" id="A0A8K0JRA1"/>
<organism evidence="2 3">
    <name type="scientific">Filobasidium floriforme</name>
    <dbReference type="NCBI Taxonomy" id="5210"/>
    <lineage>
        <taxon>Eukaryota</taxon>
        <taxon>Fungi</taxon>
        <taxon>Dikarya</taxon>
        <taxon>Basidiomycota</taxon>
        <taxon>Agaricomycotina</taxon>
        <taxon>Tremellomycetes</taxon>
        <taxon>Filobasidiales</taxon>
        <taxon>Filobasidiaceae</taxon>
        <taxon>Filobasidium</taxon>
    </lineage>
</organism>
<keyword evidence="3" id="KW-1185">Reference proteome</keyword>
<evidence type="ECO:0000313" key="3">
    <source>
        <dbReference type="Proteomes" id="UP000812966"/>
    </source>
</evidence>
<comment type="caution">
    <text evidence="2">The sequence shown here is derived from an EMBL/GenBank/DDBJ whole genome shotgun (WGS) entry which is preliminary data.</text>
</comment>
<name>A0A8K0JRA1_9TREE</name>
<dbReference type="Proteomes" id="UP000812966">
    <property type="component" value="Unassembled WGS sequence"/>
</dbReference>
<protein>
    <submittedName>
        <fullName evidence="2">Uncharacterized protein</fullName>
    </submittedName>
</protein>
<keyword evidence="1" id="KW-0812">Transmembrane</keyword>
<keyword evidence="1" id="KW-1133">Transmembrane helix</keyword>
<dbReference type="EMBL" id="JABELV010000006">
    <property type="protein sequence ID" value="KAG7571506.1"/>
    <property type="molecule type" value="Genomic_DNA"/>
</dbReference>
<reference evidence="2" key="1">
    <citation type="submission" date="2020-04" db="EMBL/GenBank/DDBJ databases">
        <title>Analysis of mating type loci in Filobasidium floriforme.</title>
        <authorList>
            <person name="Nowrousian M."/>
        </authorList>
    </citation>
    <scope>NUCLEOTIDE SEQUENCE</scope>
    <source>
        <strain evidence="2">CBS 6242</strain>
    </source>
</reference>
<proteinExistence type="predicted"/>
<feature type="transmembrane region" description="Helical" evidence="1">
    <location>
        <begin position="74"/>
        <end position="99"/>
    </location>
</feature>
<evidence type="ECO:0000256" key="1">
    <source>
        <dbReference type="SAM" id="Phobius"/>
    </source>
</evidence>
<sequence length="170" mass="19978">MTEKITLGRRIHTNLDSHPFGSVYFFWPLHLFLCGLVVTDIHRLGLFLIIVDIPARNRRSSPRLGRRSFFHHHLFMRLPYFSLYGSTWIFSFSSLSVLAPHTTRRRIQDWTANSDIVIYVDVLVRWRPQSRSSEIALATREHLSIFTHVYLSSLLSFNTSLCRPRHRDLA</sequence>
<keyword evidence="1" id="KW-0472">Membrane</keyword>